<dbReference type="PATRIC" id="fig|568816.4.peg.1623"/>
<proteinExistence type="predicted"/>
<organism evidence="4 5">
    <name type="scientific">Acidaminococcus intestini (strain RyC-MR95)</name>
    <dbReference type="NCBI Taxonomy" id="568816"/>
    <lineage>
        <taxon>Bacteria</taxon>
        <taxon>Bacillati</taxon>
        <taxon>Bacillota</taxon>
        <taxon>Negativicutes</taxon>
        <taxon>Acidaminococcales</taxon>
        <taxon>Acidaminococcaceae</taxon>
        <taxon>Acidaminococcus</taxon>
    </lineage>
</organism>
<evidence type="ECO:0000259" key="3">
    <source>
        <dbReference type="Pfam" id="PF14690"/>
    </source>
</evidence>
<dbReference type="HOGENOM" id="CLU_041900_1_1_9"/>
<dbReference type="PANTHER" id="PTHR33498">
    <property type="entry name" value="TRANSPOSASE FOR INSERTION SEQUENCE ELEMENT IS1557"/>
    <property type="match status" value="1"/>
</dbReference>
<dbReference type="InterPro" id="IPR029261">
    <property type="entry name" value="Transposase_Znf"/>
</dbReference>
<name>G4Q380_ACIIR</name>
<dbReference type="Pfam" id="PF13542">
    <property type="entry name" value="HTH_Tnp_ISL3"/>
    <property type="match status" value="1"/>
</dbReference>
<dbReference type="InterPro" id="IPR032877">
    <property type="entry name" value="Transposase_HTH"/>
</dbReference>
<dbReference type="EMBL" id="CP003058">
    <property type="protein sequence ID" value="AEQ22886.1"/>
    <property type="molecule type" value="Genomic_DNA"/>
</dbReference>
<dbReference type="AlphaFoldDB" id="G4Q380"/>
<dbReference type="Pfam" id="PF14690">
    <property type="entry name" value="Zn_ribbon_ISL3"/>
    <property type="match status" value="1"/>
</dbReference>
<dbReference type="KEGG" id="ain:Acin_1672"/>
<dbReference type="InParanoid" id="G4Q380"/>
<evidence type="ECO:0000313" key="5">
    <source>
        <dbReference type="Proteomes" id="UP000007093"/>
    </source>
</evidence>
<evidence type="ECO:0000259" key="2">
    <source>
        <dbReference type="Pfam" id="PF13542"/>
    </source>
</evidence>
<dbReference type="InterPro" id="IPR047951">
    <property type="entry name" value="Transpos_ISL3"/>
</dbReference>
<dbReference type="NCBIfam" id="NF033550">
    <property type="entry name" value="transpos_ISL3"/>
    <property type="match status" value="1"/>
</dbReference>
<evidence type="ECO:0000313" key="4">
    <source>
        <dbReference type="EMBL" id="AEQ22886.1"/>
    </source>
</evidence>
<feature type="domain" description="Transposase IS204/IS1001/IS1096/IS1165 DDE" evidence="1">
    <location>
        <begin position="150"/>
        <end position="387"/>
    </location>
</feature>
<evidence type="ECO:0000259" key="1">
    <source>
        <dbReference type="Pfam" id="PF01610"/>
    </source>
</evidence>
<dbReference type="Proteomes" id="UP000007093">
    <property type="component" value="Chromosome"/>
</dbReference>
<protein>
    <submittedName>
        <fullName evidence="4">Transposase</fullName>
    </submittedName>
</protein>
<sequence>MPSLDYIEKLTGIKEEWIQNLKETESALVLAVQLPPQEHICPHCKATTRRIKGYYTRLIKHSPLLHKELHLLYRQRRYICSCGHTFNEKSPFASPYFQTSSSLQQVMLQELRQHISFQEVARRCHVSTSQVIRVFNEVHIPRPSHLPRVLSIDEFKGNAAGQKYQVIITDSENKRIMDILPARTTPALLQYFYQFPMSERRKVEFVTMDMSMQFRSVIKTIFPKARIVADRFHMIRLVQWAMERVRKAEQKRLCHHSRMFKSNKTILTKPYEKLTEEELIKLEGILRCSPRLRCAYALKYAFSKVLRFKDHTNISWALSAWIDLVKSADLPEMNSLVKSFTYWYEEIRSALIYPYSNGFTEGCNNKIKVLKRVSFGLRNFERFRNRILYINTRNEKGHALYSVHVLSRSA</sequence>
<dbReference type="InterPro" id="IPR002560">
    <property type="entry name" value="Transposase_DDE"/>
</dbReference>
<dbReference type="STRING" id="568816.Acin_1672"/>
<feature type="domain" description="Transposase IS204/IS1001/IS1096/IS1165 zinc-finger" evidence="3">
    <location>
        <begin position="38"/>
        <end position="82"/>
    </location>
</feature>
<feature type="domain" description="Transposase IS204/IS1001/IS1096/IS1165 helix-turn-helix" evidence="2">
    <location>
        <begin position="88"/>
        <end position="138"/>
    </location>
</feature>
<dbReference type="eggNOG" id="COG3464">
    <property type="taxonomic scope" value="Bacteria"/>
</dbReference>
<dbReference type="PANTHER" id="PTHR33498:SF1">
    <property type="entry name" value="TRANSPOSASE FOR INSERTION SEQUENCE ELEMENT IS1557"/>
    <property type="match status" value="1"/>
</dbReference>
<dbReference type="Pfam" id="PF01610">
    <property type="entry name" value="DDE_Tnp_ISL3"/>
    <property type="match status" value="1"/>
</dbReference>
<reference evidence="4 5" key="1">
    <citation type="journal article" date="2011" name="J. Bacteriol.">
        <title>Complete genome sequence of Acidaminococcus intestini RYC-MR95, a Gram-negative bacterium from the phylum Firmicutes.</title>
        <authorList>
            <person name="D'Auria G."/>
            <person name="Galan J.C."/>
            <person name="Rodriguez-Alcayna M."/>
            <person name="Moya A."/>
            <person name="Baquero F."/>
            <person name="Latorre A."/>
        </authorList>
    </citation>
    <scope>NUCLEOTIDE SEQUENCE [LARGE SCALE GENOMIC DNA]</scope>
    <source>
        <strain evidence="4 5">RyC-MR95</strain>
    </source>
</reference>
<keyword evidence="5" id="KW-1185">Reference proteome</keyword>
<gene>
    <name evidence="4" type="ordered locus">Acin_1672</name>
</gene>
<dbReference type="RefSeq" id="WP_014128753.1">
    <property type="nucleotide sequence ID" value="NC_016077.1"/>
</dbReference>
<accession>G4Q380</accession>